<evidence type="ECO:0000313" key="1">
    <source>
        <dbReference type="EMBL" id="RFC63869.1"/>
    </source>
</evidence>
<keyword evidence="1" id="KW-0282">Flagellum</keyword>
<dbReference type="Proteomes" id="UP000262379">
    <property type="component" value="Unassembled WGS sequence"/>
</dbReference>
<keyword evidence="1" id="KW-0966">Cell projection</keyword>
<keyword evidence="2" id="KW-1185">Reference proteome</keyword>
<comment type="caution">
    <text evidence="1">The sequence shown here is derived from an EMBL/GenBank/DDBJ whole genome shotgun (WGS) entry which is preliminary data.</text>
</comment>
<dbReference type="AlphaFoldDB" id="A0A371X3T4"/>
<name>A0A371X3T4_9HYPH</name>
<evidence type="ECO:0000313" key="2">
    <source>
        <dbReference type="Proteomes" id="UP000262379"/>
    </source>
</evidence>
<keyword evidence="1" id="KW-0969">Cilium</keyword>
<sequence length="191" mass="20274">MPIATGFALETPSAGLADATVLIVRHAEKPASGAGLSPAGEARALAYVSYFQHLTLNGTAFHPDMLIATADSKNSARERLTLVPLSKALGIPLDLRFTNKDIVGLVHALTTETHGKSILIAWHHGSVPQVIDALGGDPHALFPDGYWPDTVFDAVVVLRYDHKGHFIPGSERLVHEDFANPPGSISGTSSQ</sequence>
<gene>
    <name evidence="1" type="ORF">DY251_20335</name>
</gene>
<protein>
    <submittedName>
        <fullName evidence="1">Flagellar basal body-associated protein FliL</fullName>
    </submittedName>
</protein>
<accession>A0A371X3T4</accession>
<organism evidence="1 2">
    <name type="scientific">Mesorhizobium denitrificans</name>
    <dbReference type="NCBI Taxonomy" id="2294114"/>
    <lineage>
        <taxon>Bacteria</taxon>
        <taxon>Pseudomonadati</taxon>
        <taxon>Pseudomonadota</taxon>
        <taxon>Alphaproteobacteria</taxon>
        <taxon>Hyphomicrobiales</taxon>
        <taxon>Phyllobacteriaceae</taxon>
        <taxon>Mesorhizobium</taxon>
    </lineage>
</organism>
<reference evidence="2" key="1">
    <citation type="submission" date="2018-08" db="EMBL/GenBank/DDBJ databases">
        <authorList>
            <person name="Im W.T."/>
        </authorList>
    </citation>
    <scope>NUCLEOTIDE SEQUENCE [LARGE SCALE GENOMIC DNA]</scope>
    <source>
        <strain evidence="2">LA-28</strain>
    </source>
</reference>
<proteinExistence type="predicted"/>
<dbReference type="EMBL" id="QURN01000025">
    <property type="protein sequence ID" value="RFC63869.1"/>
    <property type="molecule type" value="Genomic_DNA"/>
</dbReference>